<accession>A0A918XPN1</accession>
<gene>
    <name evidence="2" type="ORF">GCM10017083_06990</name>
</gene>
<evidence type="ECO:0000313" key="2">
    <source>
        <dbReference type="EMBL" id="GHD42228.1"/>
    </source>
</evidence>
<keyword evidence="1" id="KW-0175">Coiled coil</keyword>
<proteinExistence type="predicted"/>
<name>A0A918XPN1_9PROT</name>
<protein>
    <submittedName>
        <fullName evidence="2">Uncharacterized protein</fullName>
    </submittedName>
</protein>
<dbReference type="EMBL" id="BMZS01000002">
    <property type="protein sequence ID" value="GHD42228.1"/>
    <property type="molecule type" value="Genomic_DNA"/>
</dbReference>
<comment type="caution">
    <text evidence="2">The sequence shown here is derived from an EMBL/GenBank/DDBJ whole genome shotgun (WGS) entry which is preliminary data.</text>
</comment>
<dbReference type="AlphaFoldDB" id="A0A918XPN1"/>
<dbReference type="RefSeq" id="WP_189988123.1">
    <property type="nucleotide sequence ID" value="NZ_BMZS01000002.1"/>
</dbReference>
<feature type="coiled-coil region" evidence="1">
    <location>
        <begin position="820"/>
        <end position="847"/>
    </location>
</feature>
<sequence>MDITLTATTLNSAVAGFDRLVEAVAAAEGAFRRLVAGTGANSAAQNTGTGLLDDAVELERQRLKLIGDSNQVYREQGDLIGAAADEQEKAADKARDVWEGFGGKLADTFRALFERVVKDGKLRFDELFRTLSPLIADLLGRLTGFDFSPILQAIAKVFGGGGGSVGGLLGQVVGLLGPLLGGSGGGVGGLLGSLFGGGGGLVGLLGSAAGAIAPLLPIPGANVIAAALPLVASFFEDKDYPFAKAGIGVSGGSVASDPFALDDAPLDQIARLGDRVVTTLQDVFDRLGATVSDLADLTAIGYSSGRKSILPKGFFAGIDATRGADFQTGAVFSGIEDPEEAVLRAVQTGLLRAFETGAARGVDAYDATTLTVGLRRATAADFTGLDEGLADIAFLRDFGRTVERLNAAGDPAALQRLDLRDKAEEQGARDAETIRAFLDRATRLFAPLNDAVDPEFGDAAAAEPADPAFTYDEGRRVPLDDPGYRRPITDEGSVVGYEEPATTTGPGPADQITVDDDAAAAERLDAARAAVEHYVRALLGLGDAVSDTKPLTGYALQLAEAEARLDGLSEALREAGYSAEEAAELIEQGKDAARDRLRQAYEDDLARDLRGAQGLGVVDQVGALVDAYDTRRAEGEALGADVSGLDQLLGRQVETLVSAGTVSVAALQALGTEFADNAIVSDALSRAIDLQTSAANDNIAAQVTLADVTRLATKELDEQVREQEEVKRSAEAVVEAIADTRRRLALDASLSILSPAEQLEQARLRFEDLASRSLAGDQQAQAELPDASEAYLKLARDFYASNEDYARVFRQVDSALRDTGDVADRQLQVAEAQLEELKELRRALTGETGDLPNPNADFGYKPTRNRIIARLTGYAGDFGSGGFSAFRAGLAPDINALVDAIASAINFADGGVMTAGGPLELHRYASGGIAHRPQLALFGEGRMPEAFVPLPDGRSIPVTVTAPANDRGTAEADPGAARRTAGIETLVAETRRLRADLAGLRSENATLRRSLERLAAGRAA</sequence>
<reference evidence="2" key="2">
    <citation type="submission" date="2020-09" db="EMBL/GenBank/DDBJ databases">
        <authorList>
            <person name="Sun Q."/>
            <person name="Kim S."/>
        </authorList>
    </citation>
    <scope>NUCLEOTIDE SEQUENCE</scope>
    <source>
        <strain evidence="2">KCTC 42651</strain>
    </source>
</reference>
<reference evidence="2" key="1">
    <citation type="journal article" date="2014" name="Int. J. Syst. Evol. Microbiol.">
        <title>Complete genome sequence of Corynebacterium casei LMG S-19264T (=DSM 44701T), isolated from a smear-ripened cheese.</title>
        <authorList>
            <consortium name="US DOE Joint Genome Institute (JGI-PGF)"/>
            <person name="Walter F."/>
            <person name="Albersmeier A."/>
            <person name="Kalinowski J."/>
            <person name="Ruckert C."/>
        </authorList>
    </citation>
    <scope>NUCLEOTIDE SEQUENCE</scope>
    <source>
        <strain evidence="2">KCTC 42651</strain>
    </source>
</reference>
<evidence type="ECO:0000256" key="1">
    <source>
        <dbReference type="SAM" id="Coils"/>
    </source>
</evidence>
<organism evidence="2 3">
    <name type="scientific">Thalassobaculum fulvum</name>
    <dbReference type="NCBI Taxonomy" id="1633335"/>
    <lineage>
        <taxon>Bacteria</taxon>
        <taxon>Pseudomonadati</taxon>
        <taxon>Pseudomonadota</taxon>
        <taxon>Alphaproteobacteria</taxon>
        <taxon>Rhodospirillales</taxon>
        <taxon>Thalassobaculaceae</taxon>
        <taxon>Thalassobaculum</taxon>
    </lineage>
</organism>
<dbReference type="Proteomes" id="UP000630353">
    <property type="component" value="Unassembled WGS sequence"/>
</dbReference>
<evidence type="ECO:0000313" key="3">
    <source>
        <dbReference type="Proteomes" id="UP000630353"/>
    </source>
</evidence>
<keyword evidence="3" id="KW-1185">Reference proteome</keyword>